<evidence type="ECO:0000313" key="4">
    <source>
        <dbReference type="Proteomes" id="UP000281564"/>
    </source>
</evidence>
<dbReference type="Pfam" id="PF25213">
    <property type="entry name" value="HVO_A0261_N"/>
    <property type="match status" value="1"/>
</dbReference>
<proteinExistence type="predicted"/>
<dbReference type="AlphaFoldDB" id="A0A3A6PYB9"/>
<dbReference type="SUPFAM" id="SSF46785">
    <property type="entry name" value="Winged helix' DNA-binding domain"/>
    <property type="match status" value="1"/>
</dbReference>
<dbReference type="InterPro" id="IPR057527">
    <property type="entry name" value="HVO_A0261-like_N"/>
</dbReference>
<sequence>MDRVFAEMEFLARSANRGDVLTLVAEAPHDRQALAAETGASQPTLGRILRDFEERDWVRATEQGYTATATGRLVASGLTELSESLAAELHLRGVSEWLPTDSLGFDLGRLGEATITTPTQTRPSAPISRVIELIEAASRVRIFSHAFNEQTLAAVVEWVADGGQFEGVFSAAAIDAVAHETGLRGQLQQLQAADRATIRVIEDAVPLAVTVADDTVSLLLRDDDGRLQAAIDTDDPEVEVWATDRHGRYWESARPLAESDLTIDE</sequence>
<feature type="domain" description="Methanogenesis regulatory protein FilR1 middle" evidence="1">
    <location>
        <begin position="123"/>
        <end position="251"/>
    </location>
</feature>
<protein>
    <submittedName>
        <fullName evidence="3">ArsR family transcriptional regulator</fullName>
    </submittedName>
</protein>
<dbReference type="Proteomes" id="UP000281564">
    <property type="component" value="Unassembled WGS sequence"/>
</dbReference>
<keyword evidence="4" id="KW-1185">Reference proteome</keyword>
<gene>
    <name evidence="3" type="ORF">DP106_10495</name>
</gene>
<dbReference type="RefSeq" id="WP_120085182.1">
    <property type="nucleotide sequence ID" value="NZ_QMDW01000014.1"/>
</dbReference>
<evidence type="ECO:0000259" key="2">
    <source>
        <dbReference type="Pfam" id="PF25213"/>
    </source>
</evidence>
<dbReference type="EMBL" id="QMDW01000014">
    <property type="protein sequence ID" value="RJX48958.1"/>
    <property type="molecule type" value="Genomic_DNA"/>
</dbReference>
<dbReference type="InterPro" id="IPR036388">
    <property type="entry name" value="WH-like_DNA-bd_sf"/>
</dbReference>
<name>A0A3A6PYB9_9EURY</name>
<dbReference type="Gene3D" id="1.10.10.10">
    <property type="entry name" value="Winged helix-like DNA-binding domain superfamily/Winged helix DNA-binding domain"/>
    <property type="match status" value="1"/>
</dbReference>
<dbReference type="InterPro" id="IPR013561">
    <property type="entry name" value="FilR1_middle_dom"/>
</dbReference>
<dbReference type="InterPro" id="IPR036390">
    <property type="entry name" value="WH_DNA-bd_sf"/>
</dbReference>
<comment type="caution">
    <text evidence="3">The sequence shown here is derived from an EMBL/GenBank/DDBJ whole genome shotgun (WGS) entry which is preliminary data.</text>
</comment>
<reference evidence="3 4" key="1">
    <citation type="submission" date="2018-06" db="EMBL/GenBank/DDBJ databases">
        <title>Halonotius sp. F13-13 a new haloarchaeeon isolated from a solar saltern from Isla Cristina, Huelva, Spain.</title>
        <authorList>
            <person name="Duran-Viseras A."/>
            <person name="Sanchez-Porro C."/>
            <person name="Ventosa A."/>
        </authorList>
    </citation>
    <scope>NUCLEOTIDE SEQUENCE [LARGE SCALE GENOMIC DNA]</scope>
    <source>
        <strain evidence="3 4">CECT 7525</strain>
    </source>
</reference>
<feature type="domain" description="HVO-A0261-like N-terminal" evidence="2">
    <location>
        <begin position="7"/>
        <end position="88"/>
    </location>
</feature>
<dbReference type="Pfam" id="PF08350">
    <property type="entry name" value="FilR1_middle"/>
    <property type="match status" value="1"/>
</dbReference>
<organism evidence="3 4">
    <name type="scientific">Halonotius pteroides</name>
    <dbReference type="NCBI Taxonomy" id="268735"/>
    <lineage>
        <taxon>Archaea</taxon>
        <taxon>Methanobacteriati</taxon>
        <taxon>Methanobacteriota</taxon>
        <taxon>Stenosarchaea group</taxon>
        <taxon>Halobacteria</taxon>
        <taxon>Halobacteriales</taxon>
        <taxon>Haloferacaceae</taxon>
        <taxon>Halonotius</taxon>
    </lineage>
</organism>
<evidence type="ECO:0000259" key="1">
    <source>
        <dbReference type="Pfam" id="PF08350"/>
    </source>
</evidence>
<dbReference type="OrthoDB" id="330490at2157"/>
<accession>A0A3A6PYB9</accession>
<evidence type="ECO:0000313" key="3">
    <source>
        <dbReference type="EMBL" id="RJX48958.1"/>
    </source>
</evidence>